<dbReference type="Proteomes" id="UP000031036">
    <property type="component" value="Unassembled WGS sequence"/>
</dbReference>
<evidence type="ECO:0000313" key="1">
    <source>
        <dbReference type="EMBL" id="KHN88822.1"/>
    </source>
</evidence>
<name>A0A0B2W5L7_TOXCA</name>
<dbReference type="OrthoDB" id="7357196at2759"/>
<keyword evidence="2" id="KW-1185">Reference proteome</keyword>
<evidence type="ECO:0000313" key="2">
    <source>
        <dbReference type="Proteomes" id="UP000031036"/>
    </source>
</evidence>
<comment type="caution">
    <text evidence="1">The sequence shown here is derived from an EMBL/GenBank/DDBJ whole genome shotgun (WGS) entry which is preliminary data.</text>
</comment>
<gene>
    <name evidence="1" type="ORF">Tcan_06970</name>
</gene>
<sequence length="212" mass="24315">MGGQQASTVSMYSEALRVILDTQEERQQQTLKATLEPVLMWITSTGTAYDAEFIHFHDVSVYIVYSLQPVSAASVRKCSEHCYYEGFTCIAFEYHEDGKCLMHTIIEYNGTTVPDLYIRNIKRIRTPTNCHTEEFAKKIINSLDLLTMDTLWSCLMAYRSTVACQERIKRRVPKTSWDSDCTVFDLLMPTIGNPVRPRGIKTEKQLDFHHGA</sequence>
<proteinExistence type="predicted"/>
<dbReference type="AlphaFoldDB" id="A0A0B2W5L7"/>
<protein>
    <submittedName>
        <fullName evidence="1">Uncharacterized protein</fullName>
    </submittedName>
</protein>
<dbReference type="EMBL" id="JPKZ01000169">
    <property type="protein sequence ID" value="KHN88822.1"/>
    <property type="molecule type" value="Genomic_DNA"/>
</dbReference>
<organism evidence="1 2">
    <name type="scientific">Toxocara canis</name>
    <name type="common">Canine roundworm</name>
    <dbReference type="NCBI Taxonomy" id="6265"/>
    <lineage>
        <taxon>Eukaryota</taxon>
        <taxon>Metazoa</taxon>
        <taxon>Ecdysozoa</taxon>
        <taxon>Nematoda</taxon>
        <taxon>Chromadorea</taxon>
        <taxon>Rhabditida</taxon>
        <taxon>Spirurina</taxon>
        <taxon>Ascaridomorpha</taxon>
        <taxon>Ascaridoidea</taxon>
        <taxon>Toxocaridae</taxon>
        <taxon>Toxocara</taxon>
    </lineage>
</organism>
<accession>A0A0B2W5L7</accession>
<reference evidence="1 2" key="1">
    <citation type="submission" date="2014-11" db="EMBL/GenBank/DDBJ databases">
        <title>Genetic blueprint of the zoonotic pathogen Toxocara canis.</title>
        <authorList>
            <person name="Zhu X.-Q."/>
            <person name="Korhonen P.K."/>
            <person name="Cai H."/>
            <person name="Young N.D."/>
            <person name="Nejsum P."/>
            <person name="von Samson-Himmelstjerna G."/>
            <person name="Boag P.R."/>
            <person name="Tan P."/>
            <person name="Li Q."/>
            <person name="Min J."/>
            <person name="Yang Y."/>
            <person name="Wang X."/>
            <person name="Fang X."/>
            <person name="Hall R.S."/>
            <person name="Hofmann A."/>
            <person name="Sternberg P.W."/>
            <person name="Jex A.R."/>
            <person name="Gasser R.B."/>
        </authorList>
    </citation>
    <scope>NUCLEOTIDE SEQUENCE [LARGE SCALE GENOMIC DNA]</scope>
    <source>
        <strain evidence="1">PN_DK_2014</strain>
    </source>
</reference>